<reference evidence="2 3" key="1">
    <citation type="submission" date="2016-01" db="EMBL/GenBank/DDBJ databases">
        <title>Biosynthesis of antibiotic leucinostatins and their inhibition on Phytophthora in bio-control Purpureocillium lilacinum.</title>
        <authorList>
            <person name="Wang G."/>
            <person name="Liu Z."/>
            <person name="Lin R."/>
            <person name="Li E."/>
            <person name="Mao Z."/>
            <person name="Ling J."/>
            <person name="Yin W."/>
            <person name="Xie B."/>
        </authorList>
    </citation>
    <scope>NUCLEOTIDE SEQUENCE [LARGE SCALE GENOMIC DNA]</scope>
    <source>
        <strain evidence="2">PLBJ-1</strain>
    </source>
</reference>
<evidence type="ECO:0000313" key="2">
    <source>
        <dbReference type="EMBL" id="OAQ84394.1"/>
    </source>
</evidence>
<organism evidence="2 3">
    <name type="scientific">Purpureocillium lilacinum</name>
    <name type="common">Paecilomyces lilacinus</name>
    <dbReference type="NCBI Taxonomy" id="33203"/>
    <lineage>
        <taxon>Eukaryota</taxon>
        <taxon>Fungi</taxon>
        <taxon>Dikarya</taxon>
        <taxon>Ascomycota</taxon>
        <taxon>Pezizomycotina</taxon>
        <taxon>Sordariomycetes</taxon>
        <taxon>Hypocreomycetidae</taxon>
        <taxon>Hypocreales</taxon>
        <taxon>Ophiocordycipitaceae</taxon>
        <taxon>Purpureocillium</taxon>
    </lineage>
</organism>
<sequence length="357" mass="38530">MCVMGCPGSVWPAVVQIMWLRDTARRQAKPALLVRTLRTSANRGNAGSRAVTGRRRESASSASEPGPCSPPPRPEPPVREAASTTPVRLQHRQARCKLQSQGMYDYEVPLGGSVRTHSRPAGIGDAVPVSGANHACLLSFIDTGAPPGRFCTPICLVLVWCLKIPQGPAKRRTGRMQRPRAVTTLFMPTCCVYPSCALPEADAREGGLHPVVLSLADPTRISQGFLMGWEGAGPWAEAFVWRGHRWAVATTLGNNILRVPAFPPRTGKRPQGMGPAQLTTGAGSTRHCIVRPCPTCRFVGITTRCCPGHLAQGARRAAPLISPLPLNTVRSRAGGERGRRLYEVDSSEVFRFRATQP</sequence>
<protein>
    <submittedName>
        <fullName evidence="2">Uncharacterized protein</fullName>
    </submittedName>
</protein>
<dbReference type="Proteomes" id="UP000078240">
    <property type="component" value="Unassembled WGS sequence"/>
</dbReference>
<dbReference type="EMBL" id="LSBH01000002">
    <property type="protein sequence ID" value="OAQ84394.1"/>
    <property type="molecule type" value="Genomic_DNA"/>
</dbReference>
<name>A0A179H2K5_PURLI</name>
<evidence type="ECO:0000313" key="3">
    <source>
        <dbReference type="Proteomes" id="UP000078240"/>
    </source>
</evidence>
<evidence type="ECO:0000256" key="1">
    <source>
        <dbReference type="SAM" id="MobiDB-lite"/>
    </source>
</evidence>
<gene>
    <name evidence="2" type="ORF">VFPBJ_03162</name>
</gene>
<feature type="region of interest" description="Disordered" evidence="1">
    <location>
        <begin position="42"/>
        <end position="92"/>
    </location>
</feature>
<proteinExistence type="predicted"/>
<dbReference type="AlphaFoldDB" id="A0A179H2K5"/>
<comment type="caution">
    <text evidence="2">The sequence shown here is derived from an EMBL/GenBank/DDBJ whole genome shotgun (WGS) entry which is preliminary data.</text>
</comment>
<accession>A0A179H2K5</accession>